<feature type="chain" id="PRO_5043841880" description="Secreted protein" evidence="1">
    <location>
        <begin position="19"/>
        <end position="66"/>
    </location>
</feature>
<name>A0AAV2C8Y9_9ROSI</name>
<dbReference type="EMBL" id="OZ034813">
    <property type="protein sequence ID" value="CAL1352845.1"/>
    <property type="molecule type" value="Genomic_DNA"/>
</dbReference>
<keyword evidence="3" id="KW-1185">Reference proteome</keyword>
<keyword evidence="1" id="KW-0732">Signal</keyword>
<organism evidence="2 3">
    <name type="scientific">Linum trigynum</name>
    <dbReference type="NCBI Taxonomy" id="586398"/>
    <lineage>
        <taxon>Eukaryota</taxon>
        <taxon>Viridiplantae</taxon>
        <taxon>Streptophyta</taxon>
        <taxon>Embryophyta</taxon>
        <taxon>Tracheophyta</taxon>
        <taxon>Spermatophyta</taxon>
        <taxon>Magnoliopsida</taxon>
        <taxon>eudicotyledons</taxon>
        <taxon>Gunneridae</taxon>
        <taxon>Pentapetalae</taxon>
        <taxon>rosids</taxon>
        <taxon>fabids</taxon>
        <taxon>Malpighiales</taxon>
        <taxon>Linaceae</taxon>
        <taxon>Linum</taxon>
    </lineage>
</organism>
<reference evidence="2 3" key="1">
    <citation type="submission" date="2024-04" db="EMBL/GenBank/DDBJ databases">
        <authorList>
            <person name="Fracassetti M."/>
        </authorList>
    </citation>
    <scope>NUCLEOTIDE SEQUENCE [LARGE SCALE GENOMIC DNA]</scope>
</reference>
<accession>A0AAV2C8Y9</accession>
<evidence type="ECO:0008006" key="4">
    <source>
        <dbReference type="Google" id="ProtNLM"/>
    </source>
</evidence>
<dbReference type="AlphaFoldDB" id="A0AAV2C8Y9"/>
<gene>
    <name evidence="2" type="ORF">LTRI10_LOCUS782</name>
</gene>
<feature type="signal peptide" evidence="1">
    <location>
        <begin position="1"/>
        <end position="18"/>
    </location>
</feature>
<evidence type="ECO:0000313" key="3">
    <source>
        <dbReference type="Proteomes" id="UP001497516"/>
    </source>
</evidence>
<sequence>MRLRSFISALLFFPKSTCLKSTDTLASSISPVLISSSSSSPPCGFVALSSSRPICRLSNSQVDVDV</sequence>
<evidence type="ECO:0000313" key="2">
    <source>
        <dbReference type="EMBL" id="CAL1352845.1"/>
    </source>
</evidence>
<evidence type="ECO:0000256" key="1">
    <source>
        <dbReference type="SAM" id="SignalP"/>
    </source>
</evidence>
<dbReference type="Proteomes" id="UP001497516">
    <property type="component" value="Chromosome 1"/>
</dbReference>
<proteinExistence type="predicted"/>
<protein>
    <recommendedName>
        <fullName evidence="4">Secreted protein</fullName>
    </recommendedName>
</protein>